<gene>
    <name evidence="9" type="ORF">PL9631_260001</name>
</gene>
<keyword evidence="4" id="KW-0418">Kinase</keyword>
<dbReference type="SMART" id="SM00448">
    <property type="entry name" value="REC"/>
    <property type="match status" value="1"/>
</dbReference>
<evidence type="ECO:0000256" key="2">
    <source>
        <dbReference type="ARBA" id="ARBA00012438"/>
    </source>
</evidence>
<dbReference type="Pfam" id="PF00072">
    <property type="entry name" value="Response_reg"/>
    <property type="match status" value="1"/>
</dbReference>
<keyword evidence="5" id="KW-0902">Two-component regulatory system</keyword>
<evidence type="ECO:0000313" key="9">
    <source>
        <dbReference type="EMBL" id="VXD17175.1"/>
    </source>
</evidence>
<dbReference type="SUPFAM" id="SSF52172">
    <property type="entry name" value="CheY-like"/>
    <property type="match status" value="1"/>
</dbReference>
<dbReference type="GO" id="GO:0000160">
    <property type="term" value="P:phosphorelay signal transduction system"/>
    <property type="evidence" value="ECO:0007669"/>
    <property type="project" value="UniProtKB-KW"/>
</dbReference>
<evidence type="ECO:0000259" key="8">
    <source>
        <dbReference type="PROSITE" id="PS50110"/>
    </source>
</evidence>
<evidence type="ECO:0000256" key="1">
    <source>
        <dbReference type="ARBA" id="ARBA00000085"/>
    </source>
</evidence>
<dbReference type="EC" id="2.7.13.3" evidence="2"/>
<name>A0A7Z9BLU6_9CYAN</name>
<dbReference type="InterPro" id="IPR003594">
    <property type="entry name" value="HATPase_dom"/>
</dbReference>
<dbReference type="InterPro" id="IPR005467">
    <property type="entry name" value="His_kinase_dom"/>
</dbReference>
<dbReference type="SUPFAM" id="SSF55874">
    <property type="entry name" value="ATPase domain of HSP90 chaperone/DNA topoisomerase II/histidine kinase"/>
    <property type="match status" value="1"/>
</dbReference>
<dbReference type="Gene3D" id="3.40.50.2300">
    <property type="match status" value="1"/>
</dbReference>
<evidence type="ECO:0000256" key="3">
    <source>
        <dbReference type="ARBA" id="ARBA00022553"/>
    </source>
</evidence>
<dbReference type="CDD" id="cd17546">
    <property type="entry name" value="REC_hyHK_CKI1_RcsC-like"/>
    <property type="match status" value="1"/>
</dbReference>
<keyword evidence="4" id="KW-0808">Transferase</keyword>
<evidence type="ECO:0000256" key="4">
    <source>
        <dbReference type="ARBA" id="ARBA00022777"/>
    </source>
</evidence>
<dbReference type="PROSITE" id="PS50109">
    <property type="entry name" value="HIS_KIN"/>
    <property type="match status" value="1"/>
</dbReference>
<keyword evidence="10" id="KW-1185">Reference proteome</keyword>
<feature type="domain" description="Response regulatory" evidence="8">
    <location>
        <begin position="82"/>
        <end position="200"/>
    </location>
</feature>
<evidence type="ECO:0000256" key="6">
    <source>
        <dbReference type="PROSITE-ProRule" id="PRU00169"/>
    </source>
</evidence>
<dbReference type="PANTHER" id="PTHR45339:SF1">
    <property type="entry name" value="HYBRID SIGNAL TRANSDUCTION HISTIDINE KINASE J"/>
    <property type="match status" value="1"/>
</dbReference>
<proteinExistence type="predicted"/>
<dbReference type="InterPro" id="IPR004358">
    <property type="entry name" value="Sig_transdc_His_kin-like_C"/>
</dbReference>
<dbReference type="AlphaFoldDB" id="A0A7Z9BLU6"/>
<dbReference type="Pfam" id="PF02518">
    <property type="entry name" value="HATPase_c"/>
    <property type="match status" value="1"/>
</dbReference>
<dbReference type="PRINTS" id="PR00344">
    <property type="entry name" value="BCTRLSENSOR"/>
</dbReference>
<dbReference type="InterPro" id="IPR011006">
    <property type="entry name" value="CheY-like_superfamily"/>
</dbReference>
<evidence type="ECO:0000313" key="10">
    <source>
        <dbReference type="Proteomes" id="UP000182190"/>
    </source>
</evidence>
<dbReference type="GO" id="GO:0004673">
    <property type="term" value="F:protein histidine kinase activity"/>
    <property type="evidence" value="ECO:0007669"/>
    <property type="project" value="UniProtKB-EC"/>
</dbReference>
<comment type="caution">
    <text evidence="9">The sequence shown here is derived from an EMBL/GenBank/DDBJ whole genome shotgun (WGS) entry which is preliminary data.</text>
</comment>
<feature type="modified residue" description="4-aspartylphosphate" evidence="6">
    <location>
        <position position="131"/>
    </location>
</feature>
<evidence type="ECO:0000256" key="5">
    <source>
        <dbReference type="ARBA" id="ARBA00023012"/>
    </source>
</evidence>
<dbReference type="PANTHER" id="PTHR45339">
    <property type="entry name" value="HYBRID SIGNAL TRANSDUCTION HISTIDINE KINASE J"/>
    <property type="match status" value="1"/>
</dbReference>
<evidence type="ECO:0000259" key="7">
    <source>
        <dbReference type="PROSITE" id="PS50109"/>
    </source>
</evidence>
<dbReference type="PROSITE" id="PS50110">
    <property type="entry name" value="RESPONSE_REGULATORY"/>
    <property type="match status" value="1"/>
</dbReference>
<reference evidence="9" key="1">
    <citation type="submission" date="2019-10" db="EMBL/GenBank/DDBJ databases">
        <authorList>
            <consortium name="Genoscope - CEA"/>
            <person name="William W."/>
        </authorList>
    </citation>
    <scope>NUCLEOTIDE SEQUENCE [LARGE SCALE GENOMIC DNA]</scope>
    <source>
        <strain evidence="9">BBR_PRJEB10994</strain>
    </source>
</reference>
<sequence>MQIDSALNRQYAGTGLGLTLVKRIVEMHGGEVKVESKIDLGSCFAFRLPCQDLLLQAPQSSQETAVNLDPNSTTKVLEKCPLILLAEDHEANIITISRYLKAKGYQIILAENGQEAIDQAKLYKPDLILMDIQMPVMDGLEAIQRIREDSDRTLANIPIIALTALAMTSDKRKCLEAGANYYLAKPVKLSQLTSTIQEILAQEKN</sequence>
<dbReference type="Proteomes" id="UP000182190">
    <property type="component" value="Unassembled WGS sequence"/>
</dbReference>
<dbReference type="Gene3D" id="3.30.565.10">
    <property type="entry name" value="Histidine kinase-like ATPase, C-terminal domain"/>
    <property type="match status" value="1"/>
</dbReference>
<protein>
    <recommendedName>
        <fullName evidence="2">histidine kinase</fullName>
        <ecNumber evidence="2">2.7.13.3</ecNumber>
    </recommendedName>
</protein>
<feature type="domain" description="Histidine kinase" evidence="7">
    <location>
        <begin position="1"/>
        <end position="52"/>
    </location>
</feature>
<keyword evidence="3 6" id="KW-0597">Phosphoprotein</keyword>
<dbReference type="InterPro" id="IPR001789">
    <property type="entry name" value="Sig_transdc_resp-reg_receiver"/>
</dbReference>
<comment type="catalytic activity">
    <reaction evidence="1">
        <text>ATP + protein L-histidine = ADP + protein N-phospho-L-histidine.</text>
        <dbReference type="EC" id="2.7.13.3"/>
    </reaction>
</comment>
<accession>A0A7Z9BLU6</accession>
<dbReference type="InterPro" id="IPR036890">
    <property type="entry name" value="HATPase_C_sf"/>
</dbReference>
<organism evidence="9 10">
    <name type="scientific">Planktothrix paucivesiculata PCC 9631</name>
    <dbReference type="NCBI Taxonomy" id="671071"/>
    <lineage>
        <taxon>Bacteria</taxon>
        <taxon>Bacillati</taxon>
        <taxon>Cyanobacteriota</taxon>
        <taxon>Cyanophyceae</taxon>
        <taxon>Oscillatoriophycideae</taxon>
        <taxon>Oscillatoriales</taxon>
        <taxon>Microcoleaceae</taxon>
        <taxon>Planktothrix</taxon>
    </lineage>
</organism>
<dbReference type="EMBL" id="CZCS02000164">
    <property type="protein sequence ID" value="VXD17175.1"/>
    <property type="molecule type" value="Genomic_DNA"/>
</dbReference>